<organism evidence="1 2">
    <name type="scientific">Aegilops tauschii subsp. strangulata</name>
    <name type="common">Goatgrass</name>
    <dbReference type="NCBI Taxonomy" id="200361"/>
    <lineage>
        <taxon>Eukaryota</taxon>
        <taxon>Viridiplantae</taxon>
        <taxon>Streptophyta</taxon>
        <taxon>Embryophyta</taxon>
        <taxon>Tracheophyta</taxon>
        <taxon>Spermatophyta</taxon>
        <taxon>Magnoliopsida</taxon>
        <taxon>Liliopsida</taxon>
        <taxon>Poales</taxon>
        <taxon>Poaceae</taxon>
        <taxon>BOP clade</taxon>
        <taxon>Pooideae</taxon>
        <taxon>Triticodae</taxon>
        <taxon>Triticeae</taxon>
        <taxon>Triticinae</taxon>
        <taxon>Aegilops</taxon>
    </lineage>
</organism>
<reference evidence="1" key="3">
    <citation type="journal article" date="2017" name="Nature">
        <title>Genome sequence of the progenitor of the wheat D genome Aegilops tauschii.</title>
        <authorList>
            <person name="Luo M.C."/>
            <person name="Gu Y.Q."/>
            <person name="Puiu D."/>
            <person name="Wang H."/>
            <person name="Twardziok S.O."/>
            <person name="Deal K.R."/>
            <person name="Huo N."/>
            <person name="Zhu T."/>
            <person name="Wang L."/>
            <person name="Wang Y."/>
            <person name="McGuire P.E."/>
            <person name="Liu S."/>
            <person name="Long H."/>
            <person name="Ramasamy R.K."/>
            <person name="Rodriguez J.C."/>
            <person name="Van S.L."/>
            <person name="Yuan L."/>
            <person name="Wang Z."/>
            <person name="Xia Z."/>
            <person name="Xiao L."/>
            <person name="Anderson O.D."/>
            <person name="Ouyang S."/>
            <person name="Liang Y."/>
            <person name="Zimin A.V."/>
            <person name="Pertea G."/>
            <person name="Qi P."/>
            <person name="Bennetzen J.L."/>
            <person name="Dai X."/>
            <person name="Dawson M.W."/>
            <person name="Muller H.G."/>
            <person name="Kugler K."/>
            <person name="Rivarola-Duarte L."/>
            <person name="Spannagl M."/>
            <person name="Mayer K.F.X."/>
            <person name="Lu F.H."/>
            <person name="Bevan M.W."/>
            <person name="Leroy P."/>
            <person name="Li P."/>
            <person name="You F.M."/>
            <person name="Sun Q."/>
            <person name="Liu Z."/>
            <person name="Lyons E."/>
            <person name="Wicker T."/>
            <person name="Salzberg S.L."/>
            <person name="Devos K.M."/>
            <person name="Dvorak J."/>
        </authorList>
    </citation>
    <scope>NUCLEOTIDE SEQUENCE [LARGE SCALE GENOMIC DNA]</scope>
    <source>
        <strain evidence="1">cv. AL8/78</strain>
    </source>
</reference>
<name>A0A453RZY3_AEGTS</name>
<reference evidence="2" key="2">
    <citation type="journal article" date="2017" name="Nat. Plants">
        <title>The Aegilops tauschii genome reveals multiple impacts of transposons.</title>
        <authorList>
            <person name="Zhao G."/>
            <person name="Zou C."/>
            <person name="Li K."/>
            <person name="Wang K."/>
            <person name="Li T."/>
            <person name="Gao L."/>
            <person name="Zhang X."/>
            <person name="Wang H."/>
            <person name="Yang Z."/>
            <person name="Liu X."/>
            <person name="Jiang W."/>
            <person name="Mao L."/>
            <person name="Kong X."/>
            <person name="Jiao Y."/>
            <person name="Jia J."/>
        </authorList>
    </citation>
    <scope>NUCLEOTIDE SEQUENCE [LARGE SCALE GENOMIC DNA]</scope>
    <source>
        <strain evidence="2">cv. AL8/78</strain>
    </source>
</reference>
<reference evidence="1" key="4">
    <citation type="submission" date="2019-03" db="UniProtKB">
        <authorList>
            <consortium name="EnsemblPlants"/>
        </authorList>
    </citation>
    <scope>IDENTIFICATION</scope>
</reference>
<dbReference type="AlphaFoldDB" id="A0A453RZY3"/>
<keyword evidence="2" id="KW-1185">Reference proteome</keyword>
<dbReference type="EnsemblPlants" id="AET7Gv20773300.5">
    <property type="protein sequence ID" value="AET7Gv20773300.5"/>
    <property type="gene ID" value="AET7Gv20773300"/>
</dbReference>
<protein>
    <submittedName>
        <fullName evidence="1">Uncharacterized protein</fullName>
    </submittedName>
</protein>
<accession>A0A453RZY3</accession>
<dbReference type="Proteomes" id="UP000015105">
    <property type="component" value="Chromosome 7D"/>
</dbReference>
<reference evidence="2" key="1">
    <citation type="journal article" date="2014" name="Science">
        <title>Ancient hybridizations among the ancestral genomes of bread wheat.</title>
        <authorList>
            <consortium name="International Wheat Genome Sequencing Consortium,"/>
            <person name="Marcussen T."/>
            <person name="Sandve S.R."/>
            <person name="Heier L."/>
            <person name="Spannagl M."/>
            <person name="Pfeifer M."/>
            <person name="Jakobsen K.S."/>
            <person name="Wulff B.B."/>
            <person name="Steuernagel B."/>
            <person name="Mayer K.F."/>
            <person name="Olsen O.A."/>
        </authorList>
    </citation>
    <scope>NUCLEOTIDE SEQUENCE [LARGE SCALE GENOMIC DNA]</scope>
    <source>
        <strain evidence="2">cv. AL8/78</strain>
    </source>
</reference>
<reference evidence="1" key="5">
    <citation type="journal article" date="2021" name="G3 (Bethesda)">
        <title>Aegilops tauschii genome assembly Aet v5.0 features greater sequence contiguity and improved annotation.</title>
        <authorList>
            <person name="Wang L."/>
            <person name="Zhu T."/>
            <person name="Rodriguez J.C."/>
            <person name="Deal K.R."/>
            <person name="Dubcovsky J."/>
            <person name="McGuire P.E."/>
            <person name="Lux T."/>
            <person name="Spannagl M."/>
            <person name="Mayer K.F.X."/>
            <person name="Baldrich P."/>
            <person name="Meyers B.C."/>
            <person name="Huo N."/>
            <person name="Gu Y.Q."/>
            <person name="Zhou H."/>
            <person name="Devos K.M."/>
            <person name="Bennetzen J.L."/>
            <person name="Unver T."/>
            <person name="Budak H."/>
            <person name="Gulick P.J."/>
            <person name="Galiba G."/>
            <person name="Kalapos B."/>
            <person name="Nelson D.R."/>
            <person name="Li P."/>
            <person name="You F.M."/>
            <person name="Luo M.C."/>
            <person name="Dvorak J."/>
        </authorList>
    </citation>
    <scope>NUCLEOTIDE SEQUENCE [LARGE SCALE GENOMIC DNA]</scope>
    <source>
        <strain evidence="1">cv. AL8/78</strain>
    </source>
</reference>
<dbReference type="Gramene" id="AET7Gv20773300.5">
    <property type="protein sequence ID" value="AET7Gv20773300.5"/>
    <property type="gene ID" value="AET7Gv20773300"/>
</dbReference>
<sequence length="38" mass="4201">FRSAMWRSVSLHGKDDQEGILGFIPKGLVMMHALGESV</sequence>
<evidence type="ECO:0000313" key="1">
    <source>
        <dbReference type="EnsemblPlants" id="AET7Gv20773300.5"/>
    </source>
</evidence>
<evidence type="ECO:0000313" key="2">
    <source>
        <dbReference type="Proteomes" id="UP000015105"/>
    </source>
</evidence>
<proteinExistence type="predicted"/>